<feature type="transmembrane region" description="Helical" evidence="1">
    <location>
        <begin position="30"/>
        <end position="58"/>
    </location>
</feature>
<dbReference type="AlphaFoldDB" id="A0A381ZZ68"/>
<protein>
    <recommendedName>
        <fullName evidence="3">ABC transmembrane type-1 domain-containing protein</fullName>
    </recommendedName>
</protein>
<feature type="non-terminal residue" evidence="2">
    <location>
        <position position="63"/>
    </location>
</feature>
<proteinExistence type="predicted"/>
<gene>
    <name evidence="2" type="ORF">METZ01_LOCUS147248</name>
</gene>
<reference evidence="2" key="1">
    <citation type="submission" date="2018-05" db="EMBL/GenBank/DDBJ databases">
        <authorList>
            <person name="Lanie J.A."/>
            <person name="Ng W.-L."/>
            <person name="Kazmierczak K.M."/>
            <person name="Andrzejewski T.M."/>
            <person name="Davidsen T.M."/>
            <person name="Wayne K.J."/>
            <person name="Tettelin H."/>
            <person name="Glass J.I."/>
            <person name="Rusch D."/>
            <person name="Podicherti R."/>
            <person name="Tsui H.-C.T."/>
            <person name="Winkler M.E."/>
        </authorList>
    </citation>
    <scope>NUCLEOTIDE SEQUENCE</scope>
</reference>
<organism evidence="2">
    <name type="scientific">marine metagenome</name>
    <dbReference type="NCBI Taxonomy" id="408172"/>
    <lineage>
        <taxon>unclassified sequences</taxon>
        <taxon>metagenomes</taxon>
        <taxon>ecological metagenomes</taxon>
    </lineage>
</organism>
<accession>A0A381ZZ68</accession>
<evidence type="ECO:0000256" key="1">
    <source>
        <dbReference type="SAM" id="Phobius"/>
    </source>
</evidence>
<keyword evidence="1" id="KW-1133">Transmembrane helix</keyword>
<sequence>MFINIAVNGMGMGGYPDGLDRLVLEKNSDVLFAVFIFVLPTLSAFIVGLASVSLDFLISSNST</sequence>
<evidence type="ECO:0008006" key="3">
    <source>
        <dbReference type="Google" id="ProtNLM"/>
    </source>
</evidence>
<evidence type="ECO:0000313" key="2">
    <source>
        <dbReference type="EMBL" id="SVA94394.1"/>
    </source>
</evidence>
<dbReference type="EMBL" id="UINC01023201">
    <property type="protein sequence ID" value="SVA94394.1"/>
    <property type="molecule type" value="Genomic_DNA"/>
</dbReference>
<name>A0A381ZZ68_9ZZZZ</name>
<keyword evidence="1" id="KW-0812">Transmembrane</keyword>
<keyword evidence="1" id="KW-0472">Membrane</keyword>